<protein>
    <recommendedName>
        <fullName evidence="3">DUF4276 family protein</fullName>
    </recommendedName>
</protein>
<dbReference type="SUPFAM" id="SSF47473">
    <property type="entry name" value="EF-hand"/>
    <property type="match status" value="1"/>
</dbReference>
<organism evidence="1 2">
    <name type="scientific">Candidatus Magnetoglobus multicellularis str. Araruama</name>
    <dbReference type="NCBI Taxonomy" id="890399"/>
    <lineage>
        <taxon>Bacteria</taxon>
        <taxon>Pseudomonadati</taxon>
        <taxon>Thermodesulfobacteriota</taxon>
        <taxon>Desulfobacteria</taxon>
        <taxon>Desulfobacterales</taxon>
        <taxon>Desulfobacteraceae</taxon>
        <taxon>Candidatus Magnetoglobus</taxon>
    </lineage>
</organism>
<gene>
    <name evidence="1" type="ORF">OMM_07985</name>
</gene>
<name>A0A1V1PAB9_9BACT</name>
<accession>A0A1V1PAB9</accession>
<proteinExistence type="predicted"/>
<dbReference type="EMBL" id="ATBP01000244">
    <property type="protein sequence ID" value="ETR71635.1"/>
    <property type="molecule type" value="Genomic_DNA"/>
</dbReference>
<comment type="caution">
    <text evidence="1">The sequence shown here is derived from an EMBL/GenBank/DDBJ whole genome shotgun (WGS) entry which is preliminary data.</text>
</comment>
<dbReference type="Proteomes" id="UP000189670">
    <property type="component" value="Unassembled WGS sequence"/>
</dbReference>
<evidence type="ECO:0000313" key="2">
    <source>
        <dbReference type="Proteomes" id="UP000189670"/>
    </source>
</evidence>
<evidence type="ECO:0008006" key="3">
    <source>
        <dbReference type="Google" id="ProtNLM"/>
    </source>
</evidence>
<dbReference type="AlphaFoldDB" id="A0A1V1PAB9"/>
<dbReference type="Pfam" id="PF14103">
    <property type="entry name" value="DUF4276"/>
    <property type="match status" value="1"/>
</dbReference>
<sequence>MMDLQKAIPKIVPTLSKKFNARIVIVHDQDNHDCIQLKNKLLLLTQNAHCPILIRIACKELESWFLGDMKAIEMAFPKFKSEKYINKQKFRHIDSIHKPSLIIKDLIPELNNYEIVPKRKLAESISVHMNINQNNSISFNHFVNGLKKL</sequence>
<evidence type="ECO:0000313" key="1">
    <source>
        <dbReference type="EMBL" id="ETR71635.1"/>
    </source>
</evidence>
<dbReference type="InterPro" id="IPR025455">
    <property type="entry name" value="DUF4276"/>
</dbReference>
<reference evidence="2" key="1">
    <citation type="submission" date="2012-11" db="EMBL/GenBank/DDBJ databases">
        <authorList>
            <person name="Lucero-Rivera Y.E."/>
            <person name="Tovar-Ramirez D."/>
        </authorList>
    </citation>
    <scope>NUCLEOTIDE SEQUENCE [LARGE SCALE GENOMIC DNA]</scope>
    <source>
        <strain evidence="2">Araruama</strain>
    </source>
</reference>
<dbReference type="InterPro" id="IPR011992">
    <property type="entry name" value="EF-hand-dom_pair"/>
</dbReference>